<accession>C4GMX8</accession>
<dbReference type="AlphaFoldDB" id="C4GMX8"/>
<comment type="caution">
    <text evidence="1">The sequence shown here is derived from an EMBL/GenBank/DDBJ whole genome shotgun (WGS) entry which is preliminary data.</text>
</comment>
<evidence type="ECO:0000313" key="1">
    <source>
        <dbReference type="EMBL" id="EEP66663.1"/>
    </source>
</evidence>
<organism evidence="1 2">
    <name type="scientific">Kingella oralis ATCC 51147</name>
    <dbReference type="NCBI Taxonomy" id="629741"/>
    <lineage>
        <taxon>Bacteria</taxon>
        <taxon>Pseudomonadati</taxon>
        <taxon>Pseudomonadota</taxon>
        <taxon>Betaproteobacteria</taxon>
        <taxon>Neisseriales</taxon>
        <taxon>Neisseriaceae</taxon>
        <taxon>Kingella</taxon>
    </lineage>
</organism>
<sequence length="106" mass="12183">MDFKERQTMPIALYHEWQSHPTILDFADPCALMRRLRQIPLAEIQQQPALLQHIQISHQHNGVFELGEADAPMFAEFVAWVKGLLVYNLDFSQYTDSLGVRFAIAG</sequence>
<dbReference type="OrthoDB" id="8858593at2"/>
<keyword evidence="2" id="KW-1185">Reference proteome</keyword>
<protein>
    <submittedName>
        <fullName evidence="1">Uncharacterized protein</fullName>
    </submittedName>
</protein>
<evidence type="ECO:0000313" key="2">
    <source>
        <dbReference type="Proteomes" id="UP000003009"/>
    </source>
</evidence>
<dbReference type="STRING" id="629741.GCWU000324_03066"/>
<dbReference type="GeneID" id="84907493"/>
<dbReference type="HOGENOM" id="CLU_2219593_0_0_4"/>
<dbReference type="RefSeq" id="WP_003798814.1">
    <property type="nucleotide sequence ID" value="NZ_GG665874.1"/>
</dbReference>
<proteinExistence type="predicted"/>
<gene>
    <name evidence="1" type="ORF">GCWU000324_03066</name>
</gene>
<dbReference type="Proteomes" id="UP000003009">
    <property type="component" value="Unassembled WGS sequence"/>
</dbReference>
<dbReference type="EMBL" id="ACJW02000008">
    <property type="protein sequence ID" value="EEP66663.1"/>
    <property type="molecule type" value="Genomic_DNA"/>
</dbReference>
<name>C4GMX8_9NEIS</name>
<reference evidence="1" key="1">
    <citation type="submission" date="2009-04" db="EMBL/GenBank/DDBJ databases">
        <authorList>
            <person name="Weinstock G."/>
            <person name="Sodergren E."/>
            <person name="Clifton S."/>
            <person name="Fulton L."/>
            <person name="Fulton B."/>
            <person name="Courtney L."/>
            <person name="Fronick C."/>
            <person name="Harrison M."/>
            <person name="Strong C."/>
            <person name="Farmer C."/>
            <person name="Delahaunty K."/>
            <person name="Markovic C."/>
            <person name="Hall O."/>
            <person name="Minx P."/>
            <person name="Tomlinson C."/>
            <person name="Mitreva M."/>
            <person name="Nelson J."/>
            <person name="Hou S."/>
            <person name="Wollam A."/>
            <person name="Pepin K.H."/>
            <person name="Johnson M."/>
            <person name="Bhonagiri V."/>
            <person name="Nash W.E."/>
            <person name="Warren W."/>
            <person name="Chinwalla A."/>
            <person name="Mardis E.R."/>
            <person name="Wilson R.K."/>
        </authorList>
    </citation>
    <scope>NUCLEOTIDE SEQUENCE [LARGE SCALE GENOMIC DNA]</scope>
    <source>
        <strain evidence="1">ATCC 51147</strain>
    </source>
</reference>